<evidence type="ECO:0000313" key="3">
    <source>
        <dbReference type="Proteomes" id="UP000323917"/>
    </source>
</evidence>
<evidence type="ECO:0000256" key="1">
    <source>
        <dbReference type="SAM" id="MobiDB-lite"/>
    </source>
</evidence>
<dbReference type="OrthoDB" id="279278at2"/>
<evidence type="ECO:0000313" key="2">
    <source>
        <dbReference type="EMBL" id="QEG36694.1"/>
    </source>
</evidence>
<dbReference type="EMBL" id="CP042913">
    <property type="protein sequence ID" value="QEG36694.1"/>
    <property type="molecule type" value="Genomic_DNA"/>
</dbReference>
<reference evidence="2 3" key="1">
    <citation type="submission" date="2019-08" db="EMBL/GenBank/DDBJ databases">
        <title>Deep-cultivation of Planctomycetes and their phenomic and genomic characterization uncovers novel biology.</title>
        <authorList>
            <person name="Wiegand S."/>
            <person name="Jogler M."/>
            <person name="Boedeker C."/>
            <person name="Pinto D."/>
            <person name="Vollmers J."/>
            <person name="Rivas-Marin E."/>
            <person name="Kohn T."/>
            <person name="Peeters S.H."/>
            <person name="Heuer A."/>
            <person name="Rast P."/>
            <person name="Oberbeckmann S."/>
            <person name="Bunk B."/>
            <person name="Jeske O."/>
            <person name="Meyerdierks A."/>
            <person name="Storesund J.E."/>
            <person name="Kallscheuer N."/>
            <person name="Luecker S."/>
            <person name="Lage O.M."/>
            <person name="Pohl T."/>
            <person name="Merkel B.J."/>
            <person name="Hornburger P."/>
            <person name="Mueller R.-W."/>
            <person name="Bruemmer F."/>
            <person name="Labrenz M."/>
            <person name="Spormann A.M."/>
            <person name="Op den Camp H."/>
            <person name="Overmann J."/>
            <person name="Amann R."/>
            <person name="Jetten M.S.M."/>
            <person name="Mascher T."/>
            <person name="Medema M.H."/>
            <person name="Devos D.P."/>
            <person name="Kaster A.-K."/>
            <person name="Ovreas L."/>
            <person name="Rohde M."/>
            <person name="Galperin M.Y."/>
            <person name="Jogler C."/>
        </authorList>
    </citation>
    <scope>NUCLEOTIDE SEQUENCE [LARGE SCALE GENOMIC DNA]</scope>
    <source>
        <strain evidence="2 3">Pr1d</strain>
    </source>
</reference>
<sequence>MQKRSGITATKSAQKSSYQTARQRVASGLILFGCLLMSGCGNNLSQVTGVVTLDGEPLKGGDGIHATVFFQPVSNTGAAAVGVVDENGVYKLSTGSQSGITPGEYLVTYSASQIIPSKTGGTPSGKRISDPKYSSTKTSGLRFEVQEGENEYDISIESPPKSASRGRR</sequence>
<name>A0A5B9QCT0_9BACT</name>
<feature type="region of interest" description="Disordered" evidence="1">
    <location>
        <begin position="117"/>
        <end position="168"/>
    </location>
</feature>
<organism evidence="2 3">
    <name type="scientific">Bythopirellula goksoeyrii</name>
    <dbReference type="NCBI Taxonomy" id="1400387"/>
    <lineage>
        <taxon>Bacteria</taxon>
        <taxon>Pseudomonadati</taxon>
        <taxon>Planctomycetota</taxon>
        <taxon>Planctomycetia</taxon>
        <taxon>Pirellulales</taxon>
        <taxon>Lacipirellulaceae</taxon>
        <taxon>Bythopirellula</taxon>
    </lineage>
</organism>
<gene>
    <name evidence="2" type="ORF">Pr1d_40300</name>
</gene>
<protein>
    <recommendedName>
        <fullName evidence="4">Carboxypeptidase regulatory-like domain-containing protein</fullName>
    </recommendedName>
</protein>
<dbReference type="Proteomes" id="UP000323917">
    <property type="component" value="Chromosome"/>
</dbReference>
<dbReference type="AlphaFoldDB" id="A0A5B9QCT0"/>
<dbReference type="KEGG" id="bgok:Pr1d_40300"/>
<evidence type="ECO:0008006" key="4">
    <source>
        <dbReference type="Google" id="ProtNLM"/>
    </source>
</evidence>
<proteinExistence type="predicted"/>
<dbReference type="RefSeq" id="WP_148075014.1">
    <property type="nucleotide sequence ID" value="NZ_CP042913.1"/>
</dbReference>
<accession>A0A5B9QCT0</accession>
<keyword evidence="3" id="KW-1185">Reference proteome</keyword>